<sequence>MNASATPNNQLRHHPMWTLSFRNLPAHKVRLALTVLAVILGTAFVSGSFIFTATLSTTFPVSAPPTR</sequence>
<dbReference type="EMBL" id="QFRA01000024">
    <property type="protein sequence ID" value="PZR03973.1"/>
    <property type="molecule type" value="Genomic_DNA"/>
</dbReference>
<dbReference type="RefSeq" id="WP_303735253.1">
    <property type="nucleotide sequence ID" value="NZ_CAKZHK010000004.1"/>
</dbReference>
<gene>
    <name evidence="2" type="ORF">DI525_08270</name>
</gene>
<evidence type="ECO:0000313" key="2">
    <source>
        <dbReference type="EMBL" id="PZR03973.1"/>
    </source>
</evidence>
<name>A0A2W5ST09_9CORY</name>
<evidence type="ECO:0000313" key="3">
    <source>
        <dbReference type="Proteomes" id="UP000249432"/>
    </source>
</evidence>
<keyword evidence="1" id="KW-0472">Membrane</keyword>
<keyword evidence="1" id="KW-0812">Transmembrane</keyword>
<accession>A0A2W5ST09</accession>
<reference evidence="2 3" key="1">
    <citation type="submission" date="2017-08" db="EMBL/GenBank/DDBJ databases">
        <title>Infants hospitalized years apart are colonized by the same room-sourced microbial strains.</title>
        <authorList>
            <person name="Brooks B."/>
            <person name="Olm M.R."/>
            <person name="Firek B.A."/>
            <person name="Baker R."/>
            <person name="Thomas B.C."/>
            <person name="Morowitz M.J."/>
            <person name="Banfield J.F."/>
        </authorList>
    </citation>
    <scope>NUCLEOTIDE SEQUENCE [LARGE SCALE GENOMIC DNA]</scope>
    <source>
        <strain evidence="2">S2_003_000_R1_3</strain>
    </source>
</reference>
<protein>
    <submittedName>
        <fullName evidence="2">Uncharacterized protein</fullName>
    </submittedName>
</protein>
<feature type="transmembrane region" description="Helical" evidence="1">
    <location>
        <begin position="31"/>
        <end position="55"/>
    </location>
</feature>
<evidence type="ECO:0000256" key="1">
    <source>
        <dbReference type="SAM" id="Phobius"/>
    </source>
</evidence>
<dbReference type="AlphaFoldDB" id="A0A2W5ST09"/>
<keyword evidence="1" id="KW-1133">Transmembrane helix</keyword>
<proteinExistence type="predicted"/>
<organism evidence="2 3">
    <name type="scientific">Corynebacterium kroppenstedtii</name>
    <dbReference type="NCBI Taxonomy" id="161879"/>
    <lineage>
        <taxon>Bacteria</taxon>
        <taxon>Bacillati</taxon>
        <taxon>Actinomycetota</taxon>
        <taxon>Actinomycetes</taxon>
        <taxon>Mycobacteriales</taxon>
        <taxon>Corynebacteriaceae</taxon>
        <taxon>Corynebacterium</taxon>
    </lineage>
</organism>
<comment type="caution">
    <text evidence="2">The sequence shown here is derived from an EMBL/GenBank/DDBJ whole genome shotgun (WGS) entry which is preliminary data.</text>
</comment>
<dbReference type="Proteomes" id="UP000249432">
    <property type="component" value="Unassembled WGS sequence"/>
</dbReference>